<dbReference type="EMBL" id="AXCN02002286">
    <property type="status" value="NOT_ANNOTATED_CDS"/>
    <property type="molecule type" value="Genomic_DNA"/>
</dbReference>
<evidence type="ECO:0000259" key="3">
    <source>
        <dbReference type="PROSITE" id="PS51910"/>
    </source>
</evidence>
<reference evidence="5" key="1">
    <citation type="submission" date="2014-01" db="EMBL/GenBank/DDBJ databases">
        <title>The Genome Sequence of Anopheles farauti FAR1 (V2).</title>
        <authorList>
            <consortium name="The Broad Institute Genomics Platform"/>
            <person name="Neafsey D.E."/>
            <person name="Besansky N."/>
            <person name="Howell P."/>
            <person name="Walton C."/>
            <person name="Young S.K."/>
            <person name="Zeng Q."/>
            <person name="Gargeya S."/>
            <person name="Fitzgerald M."/>
            <person name="Haas B."/>
            <person name="Abouelleil A."/>
            <person name="Allen A.W."/>
            <person name="Alvarado L."/>
            <person name="Arachchi H.M."/>
            <person name="Berlin A.M."/>
            <person name="Chapman S.B."/>
            <person name="Gainer-Dewar J."/>
            <person name="Goldberg J."/>
            <person name="Griggs A."/>
            <person name="Gujja S."/>
            <person name="Hansen M."/>
            <person name="Howarth C."/>
            <person name="Imamovic A."/>
            <person name="Ireland A."/>
            <person name="Larimer J."/>
            <person name="McCowan C."/>
            <person name="Murphy C."/>
            <person name="Pearson M."/>
            <person name="Poon T.W."/>
            <person name="Priest M."/>
            <person name="Roberts A."/>
            <person name="Saif S."/>
            <person name="Shea T."/>
            <person name="Sisk P."/>
            <person name="Sykes S."/>
            <person name="Wortman J."/>
            <person name="Nusbaum C."/>
            <person name="Birren B."/>
        </authorList>
    </citation>
    <scope>NUCLEOTIDE SEQUENCE [LARGE SCALE GENOMIC DNA]</scope>
    <source>
        <strain evidence="5">FAR1</strain>
    </source>
</reference>
<dbReference type="VEuPathDB" id="VectorBase:AFAF003826"/>
<keyword evidence="1" id="KW-0732">Signal</keyword>
<dbReference type="EnsemblMetazoa" id="AFAF003826-RA">
    <property type="protein sequence ID" value="AFAF003826-PA"/>
    <property type="gene ID" value="AFAF003826"/>
</dbReference>
<evidence type="ECO:0000256" key="1">
    <source>
        <dbReference type="ARBA" id="ARBA00022729"/>
    </source>
</evidence>
<dbReference type="PANTHER" id="PTHR11177:SF399">
    <property type="entry name" value="CHITINASE 6, ISOFORM C"/>
    <property type="match status" value="1"/>
</dbReference>
<protein>
    <recommendedName>
        <fullName evidence="3">GH18 domain-containing protein</fullName>
    </recommendedName>
</protein>
<dbReference type="GO" id="GO:0008061">
    <property type="term" value="F:chitin binding"/>
    <property type="evidence" value="ECO:0007669"/>
    <property type="project" value="InterPro"/>
</dbReference>
<dbReference type="Proteomes" id="UP000075886">
    <property type="component" value="Unassembled WGS sequence"/>
</dbReference>
<dbReference type="PANTHER" id="PTHR11177">
    <property type="entry name" value="CHITINASE"/>
    <property type="match status" value="1"/>
</dbReference>
<proteinExistence type="predicted"/>
<dbReference type="STRING" id="69004.A0A182Q655"/>
<dbReference type="SMART" id="SM00636">
    <property type="entry name" value="Glyco_18"/>
    <property type="match status" value="1"/>
</dbReference>
<dbReference type="Pfam" id="PF00704">
    <property type="entry name" value="Glyco_hydro_18"/>
    <property type="match status" value="2"/>
</dbReference>
<dbReference type="InterPro" id="IPR011583">
    <property type="entry name" value="Chitinase_II/V-like_cat"/>
</dbReference>
<reference evidence="4" key="2">
    <citation type="submission" date="2020-05" db="UniProtKB">
        <authorList>
            <consortium name="EnsemblMetazoa"/>
        </authorList>
    </citation>
    <scope>IDENTIFICATION</scope>
    <source>
        <strain evidence="4">FAR1</strain>
    </source>
</reference>
<dbReference type="InterPro" id="IPR001223">
    <property type="entry name" value="Glyco_hydro18_cat"/>
</dbReference>
<feature type="domain" description="GH18" evidence="3">
    <location>
        <begin position="1"/>
        <end position="206"/>
    </location>
</feature>
<name>A0A182Q655_9DIPT</name>
<dbReference type="PROSITE" id="PS51910">
    <property type="entry name" value="GH18_2"/>
    <property type="match status" value="1"/>
</dbReference>
<dbReference type="GO" id="GO:0005975">
    <property type="term" value="P:carbohydrate metabolic process"/>
    <property type="evidence" value="ECO:0007669"/>
    <property type="project" value="InterPro"/>
</dbReference>
<organism evidence="4 5">
    <name type="scientific">Anopheles farauti</name>
    <dbReference type="NCBI Taxonomy" id="69004"/>
    <lineage>
        <taxon>Eukaryota</taxon>
        <taxon>Metazoa</taxon>
        <taxon>Ecdysozoa</taxon>
        <taxon>Arthropoda</taxon>
        <taxon>Hexapoda</taxon>
        <taxon>Insecta</taxon>
        <taxon>Pterygota</taxon>
        <taxon>Neoptera</taxon>
        <taxon>Endopterygota</taxon>
        <taxon>Diptera</taxon>
        <taxon>Nematocera</taxon>
        <taxon>Culicoidea</taxon>
        <taxon>Culicidae</taxon>
        <taxon>Anophelinae</taxon>
        <taxon>Anopheles</taxon>
    </lineage>
</organism>
<dbReference type="GO" id="GO:0006032">
    <property type="term" value="P:chitin catabolic process"/>
    <property type="evidence" value="ECO:0007669"/>
    <property type="project" value="TreeGrafter"/>
</dbReference>
<dbReference type="GO" id="GO:0005576">
    <property type="term" value="C:extracellular region"/>
    <property type="evidence" value="ECO:0007669"/>
    <property type="project" value="TreeGrafter"/>
</dbReference>
<sequence length="567" mass="62219">MVEFTLAHGFHGIDCAWLYPALHEREQYVRLLRELRLACDLNGLVLTVTVPSRPSVIEVNYPVAKLEKYADYVVLSTTEFRKLRKTSFIAPLYSCSPGSSNSINEYRVGTPALQLKIRPYYKICRKLYSGSLEIWDSNVKSPYAFRDLSWYSYENEKSIKEKVCFVVQQGLGGLAVFYYDEDDPINICGDGQYPLTAIVTAALQSQYLPPSVITDSQIYHFDGPPLASLHHYTNNARDIEQPVIVYVEGDKQNGKPYLPEPPKPISESYFPPDLFKQLTASVGPSVNETSPSNPFSSVEQMFHFAESGSEEHDLNDFFFSDMHDALMEIGSSVDMSPPPSNNDKKPSRMFDEPVPVPSTVQLFSEKLPTVVSSPCQLYSEQLSSNPAVHTPGLSCSGCSGARPCTHCSSLSAGTLPAVPPAPCPCKSSGIRIFATAHGPTTTTTTTTAAPPPAVHFFTIPPDFFKPQSFGQPCNHCVKLVATGNVDVPTPALPLPCPTTTPAPCPQAQLFSEHVCGPPATGVQIQVKSVGDQPIVPFAPFKVNICPHDGILQDPLDRRSYYLCKRGL</sequence>
<evidence type="ECO:0000313" key="5">
    <source>
        <dbReference type="Proteomes" id="UP000075886"/>
    </source>
</evidence>
<feature type="region of interest" description="Disordered" evidence="2">
    <location>
        <begin position="331"/>
        <end position="350"/>
    </location>
</feature>
<evidence type="ECO:0000313" key="4">
    <source>
        <dbReference type="EnsemblMetazoa" id="AFAF003826-PA"/>
    </source>
</evidence>
<dbReference type="InterPro" id="IPR017853">
    <property type="entry name" value="GH"/>
</dbReference>
<dbReference type="InterPro" id="IPR029070">
    <property type="entry name" value="Chitinase_insertion_sf"/>
</dbReference>
<dbReference type="Gene3D" id="3.10.50.10">
    <property type="match status" value="1"/>
</dbReference>
<dbReference type="SUPFAM" id="SSF51445">
    <property type="entry name" value="(Trans)glycosidases"/>
    <property type="match status" value="1"/>
</dbReference>
<accession>A0A182Q655</accession>
<dbReference type="AlphaFoldDB" id="A0A182Q655"/>
<evidence type="ECO:0000256" key="2">
    <source>
        <dbReference type="SAM" id="MobiDB-lite"/>
    </source>
</evidence>
<dbReference type="GO" id="GO:0004568">
    <property type="term" value="F:chitinase activity"/>
    <property type="evidence" value="ECO:0007669"/>
    <property type="project" value="TreeGrafter"/>
</dbReference>
<dbReference type="InterPro" id="IPR050314">
    <property type="entry name" value="Glycosyl_Hydrlase_18"/>
</dbReference>
<keyword evidence="5" id="KW-1185">Reference proteome</keyword>
<dbReference type="Gene3D" id="3.20.20.80">
    <property type="entry name" value="Glycosidases"/>
    <property type="match status" value="2"/>
</dbReference>